<evidence type="ECO:0000313" key="3">
    <source>
        <dbReference type="Proteomes" id="UP000078200"/>
    </source>
</evidence>
<organism evidence="2 3">
    <name type="scientific">Glossina austeni</name>
    <name type="common">Savannah tsetse fly</name>
    <dbReference type="NCBI Taxonomy" id="7395"/>
    <lineage>
        <taxon>Eukaryota</taxon>
        <taxon>Metazoa</taxon>
        <taxon>Ecdysozoa</taxon>
        <taxon>Arthropoda</taxon>
        <taxon>Hexapoda</taxon>
        <taxon>Insecta</taxon>
        <taxon>Pterygota</taxon>
        <taxon>Neoptera</taxon>
        <taxon>Endopterygota</taxon>
        <taxon>Diptera</taxon>
        <taxon>Brachycera</taxon>
        <taxon>Muscomorpha</taxon>
        <taxon>Hippoboscoidea</taxon>
        <taxon>Glossinidae</taxon>
        <taxon>Glossina</taxon>
    </lineage>
</organism>
<feature type="transmembrane region" description="Helical" evidence="1">
    <location>
        <begin position="32"/>
        <end position="57"/>
    </location>
</feature>
<dbReference type="EnsemblMetazoa" id="GAUT050471-RA">
    <property type="protein sequence ID" value="GAUT050471-PA"/>
    <property type="gene ID" value="GAUT050471"/>
</dbReference>
<keyword evidence="1" id="KW-1133">Transmembrane helix</keyword>
<dbReference type="Proteomes" id="UP000078200">
    <property type="component" value="Unassembled WGS sequence"/>
</dbReference>
<sequence length="103" mass="11689">MPGPPKLCGHPRQPLLRLLPFYKLGLIDLRDLDVYCIVLSILGFWLYGGGLLIYGLIELVDWLNDRVKLGIVCKKLKNKKTTMNPKFNVRNCQAAAQTNCCTR</sequence>
<dbReference type="VEuPathDB" id="VectorBase:GAUT050471"/>
<accession>A0A1A9VX39</accession>
<protein>
    <submittedName>
        <fullName evidence="2">Uncharacterized protein</fullName>
    </submittedName>
</protein>
<keyword evidence="3" id="KW-1185">Reference proteome</keyword>
<evidence type="ECO:0000256" key="1">
    <source>
        <dbReference type="SAM" id="Phobius"/>
    </source>
</evidence>
<reference evidence="2" key="1">
    <citation type="submission" date="2020-05" db="UniProtKB">
        <authorList>
            <consortium name="EnsemblMetazoa"/>
        </authorList>
    </citation>
    <scope>IDENTIFICATION</scope>
    <source>
        <strain evidence="2">TTRI</strain>
    </source>
</reference>
<keyword evidence="1" id="KW-0472">Membrane</keyword>
<proteinExistence type="predicted"/>
<evidence type="ECO:0000313" key="2">
    <source>
        <dbReference type="EnsemblMetazoa" id="GAUT050471-PA"/>
    </source>
</evidence>
<name>A0A1A9VX39_GLOAU</name>
<keyword evidence="1" id="KW-0812">Transmembrane</keyword>
<dbReference type="AlphaFoldDB" id="A0A1A9VX39"/>